<comment type="caution">
    <text evidence="1">The sequence shown here is derived from an EMBL/GenBank/DDBJ whole genome shotgun (WGS) entry which is preliminary data.</text>
</comment>
<evidence type="ECO:0000313" key="2">
    <source>
        <dbReference type="Proteomes" id="UP000005819"/>
    </source>
</evidence>
<reference evidence="1" key="2">
    <citation type="submission" date="2013-09" db="EMBL/GenBank/DDBJ databases">
        <title>Draft genome sequence of Alistipes putredinis (DSM 17216).</title>
        <authorList>
            <person name="Sudarsanam P."/>
            <person name="Ley R."/>
            <person name="Guruge J."/>
            <person name="Turnbaugh P.J."/>
            <person name="Mahowald M."/>
            <person name="Liep D."/>
            <person name="Gordon J."/>
        </authorList>
    </citation>
    <scope>NUCLEOTIDE SEQUENCE</scope>
    <source>
        <strain evidence="1">DSM 17216</strain>
    </source>
</reference>
<dbReference type="Proteomes" id="UP000005819">
    <property type="component" value="Unassembled WGS sequence"/>
</dbReference>
<proteinExistence type="predicted"/>
<gene>
    <name evidence="1" type="ORF">ALIPUT_02573</name>
</gene>
<dbReference type="AlphaFoldDB" id="B0MZJ9"/>
<protein>
    <submittedName>
        <fullName evidence="1">Uncharacterized protein</fullName>
    </submittedName>
</protein>
<organism evidence="1 2">
    <name type="scientific">Alistipes putredinis DSM 17216</name>
    <dbReference type="NCBI Taxonomy" id="445970"/>
    <lineage>
        <taxon>Bacteria</taxon>
        <taxon>Pseudomonadati</taxon>
        <taxon>Bacteroidota</taxon>
        <taxon>Bacteroidia</taxon>
        <taxon>Bacteroidales</taxon>
        <taxon>Rikenellaceae</taxon>
        <taxon>Alistipes</taxon>
    </lineage>
</organism>
<keyword evidence="2" id="KW-1185">Reference proteome</keyword>
<accession>B0MZJ9</accession>
<evidence type="ECO:0000313" key="1">
    <source>
        <dbReference type="EMBL" id="EDS03035.1"/>
    </source>
</evidence>
<reference evidence="1" key="1">
    <citation type="submission" date="2007-10" db="EMBL/GenBank/DDBJ databases">
        <authorList>
            <person name="Fulton L."/>
            <person name="Clifton S."/>
            <person name="Fulton B."/>
            <person name="Xu J."/>
            <person name="Minx P."/>
            <person name="Pepin K.H."/>
            <person name="Johnson M."/>
            <person name="Thiruvilangam P."/>
            <person name="Bhonagiri V."/>
            <person name="Nash W.E."/>
            <person name="Mardis E.R."/>
            <person name="Wilson R.K."/>
        </authorList>
    </citation>
    <scope>NUCLEOTIDE SEQUENCE [LARGE SCALE GENOMIC DNA]</scope>
    <source>
        <strain evidence="1">DSM 17216</strain>
    </source>
</reference>
<dbReference type="EMBL" id="ABFK02000020">
    <property type="protein sequence ID" value="EDS03035.1"/>
    <property type="molecule type" value="Genomic_DNA"/>
</dbReference>
<sequence length="83" mass="9286">MTDTFLYLHDVARESPALEESEGDGPITFKTLDRAGLHAGISNPFLELLLMCFSSSDVRQATHFFTTSIYYRRNQNSPILAGC</sequence>
<name>B0MZJ9_9BACT</name>
<dbReference type="HOGENOM" id="CLU_2535174_0_0_10"/>